<dbReference type="InterPro" id="IPR012337">
    <property type="entry name" value="RNaseH-like_sf"/>
</dbReference>
<dbReference type="Gene3D" id="3.60.10.10">
    <property type="entry name" value="Endonuclease/exonuclease/phosphatase"/>
    <property type="match status" value="1"/>
</dbReference>
<evidence type="ECO:0000313" key="5">
    <source>
        <dbReference type="Proteomes" id="UP001231189"/>
    </source>
</evidence>
<gene>
    <name evidence="4" type="ORF">QYE76_044081</name>
</gene>
<evidence type="ECO:0000259" key="2">
    <source>
        <dbReference type="Pfam" id="PF13456"/>
    </source>
</evidence>
<dbReference type="Pfam" id="PF13966">
    <property type="entry name" value="zf-RVT"/>
    <property type="match status" value="1"/>
</dbReference>
<name>A0AAD8TJY8_LOLMU</name>
<comment type="caution">
    <text evidence="4">The sequence shown here is derived from an EMBL/GenBank/DDBJ whole genome shotgun (WGS) entry which is preliminary data.</text>
</comment>
<dbReference type="GO" id="GO:0003676">
    <property type="term" value="F:nucleic acid binding"/>
    <property type="evidence" value="ECO:0007669"/>
    <property type="project" value="InterPro"/>
</dbReference>
<feature type="domain" description="Reverse transcriptase zinc-binding" evidence="3">
    <location>
        <begin position="290"/>
        <end position="361"/>
    </location>
</feature>
<organism evidence="4 5">
    <name type="scientific">Lolium multiflorum</name>
    <name type="common">Italian ryegrass</name>
    <name type="synonym">Lolium perenne subsp. multiflorum</name>
    <dbReference type="NCBI Taxonomy" id="4521"/>
    <lineage>
        <taxon>Eukaryota</taxon>
        <taxon>Viridiplantae</taxon>
        <taxon>Streptophyta</taxon>
        <taxon>Embryophyta</taxon>
        <taxon>Tracheophyta</taxon>
        <taxon>Spermatophyta</taxon>
        <taxon>Magnoliopsida</taxon>
        <taxon>Liliopsida</taxon>
        <taxon>Poales</taxon>
        <taxon>Poaceae</taxon>
        <taxon>BOP clade</taxon>
        <taxon>Pooideae</taxon>
        <taxon>Poodae</taxon>
        <taxon>Poeae</taxon>
        <taxon>Poeae Chloroplast Group 2 (Poeae type)</taxon>
        <taxon>Loliodinae</taxon>
        <taxon>Loliinae</taxon>
        <taxon>Lolium</taxon>
    </lineage>
</organism>
<sequence length="608" mass="69482">MLKYIRGSNDLPWLCIGDFNEVLHREEHMGVNERSWTQIAGFRDVVDVCGLCDLGYRGVPWTFEKKVAGGSFCRVRLDRGLATPAWCERFPEAEVHHLPAYATSDHLPILLKLDPSSEQQARRRSDLFRYEVMWEHHDQFPDFLADSWKSERCRNVTELRSKLEDVSKKLTAWNRETFGSVRHQIRSLQRELGEQRSRPGRTGPSYEETKTVERLAELLSREEVMWRQRSRIQWLSEGDKNTRFFHLRACQRKKRNKISELSKPDAYRALVTVKKAREDYMERRPAASSSQAEGKEWTDLWKCKVPSKVRIFLWRLAHCSLPTGDVRHRRNMAPSPCCSICGQEDSWRHSLIECNMSRCVWALTESSIVEHISLTAEPSARQWLFVMMKTLSQEEFVRVVVTLWALWHARRKAIHEEIYQSPLSTHCFIESFIKDLGECGNKKEKISGGVRSMVPRWLPPPAGQHKINTDGAVAKTRRRGSVSAVCWSPEGVFLGASAVVYEGVIDPGCLEAMACREGLALAADLNIADVMVASDCMEVVQGLLGSSLGRFSHIIREVQTMARRKGGVSFRHEGRKSNTDAHNLARMATTLSAGRHVWSDCTGKALIF</sequence>
<dbReference type="Pfam" id="PF13456">
    <property type="entry name" value="RVT_3"/>
    <property type="match status" value="1"/>
</dbReference>
<reference evidence="4" key="1">
    <citation type="submission" date="2023-07" db="EMBL/GenBank/DDBJ databases">
        <title>A chromosome-level genome assembly of Lolium multiflorum.</title>
        <authorList>
            <person name="Chen Y."/>
            <person name="Copetti D."/>
            <person name="Kolliker R."/>
            <person name="Studer B."/>
        </authorList>
    </citation>
    <scope>NUCLEOTIDE SEQUENCE</scope>
    <source>
        <strain evidence="4">02402/16</strain>
        <tissue evidence="4">Leaf</tissue>
    </source>
</reference>
<dbReference type="PANTHER" id="PTHR33710">
    <property type="entry name" value="BNAC02G09200D PROTEIN"/>
    <property type="match status" value="1"/>
</dbReference>
<dbReference type="InterPro" id="IPR002156">
    <property type="entry name" value="RNaseH_domain"/>
</dbReference>
<evidence type="ECO:0000313" key="4">
    <source>
        <dbReference type="EMBL" id="KAK1683233.1"/>
    </source>
</evidence>
<feature type="domain" description="RNase H type-1" evidence="2">
    <location>
        <begin position="468"/>
        <end position="588"/>
    </location>
</feature>
<dbReference type="InterPro" id="IPR044730">
    <property type="entry name" value="RNase_H-like_dom_plant"/>
</dbReference>
<dbReference type="CDD" id="cd06222">
    <property type="entry name" value="RNase_H_like"/>
    <property type="match status" value="1"/>
</dbReference>
<dbReference type="Proteomes" id="UP001231189">
    <property type="component" value="Unassembled WGS sequence"/>
</dbReference>
<dbReference type="GO" id="GO:0004523">
    <property type="term" value="F:RNA-DNA hybrid ribonuclease activity"/>
    <property type="evidence" value="ECO:0007669"/>
    <property type="project" value="InterPro"/>
</dbReference>
<dbReference type="Gene3D" id="3.30.420.10">
    <property type="entry name" value="Ribonuclease H-like superfamily/Ribonuclease H"/>
    <property type="match status" value="1"/>
</dbReference>
<evidence type="ECO:0000259" key="3">
    <source>
        <dbReference type="Pfam" id="PF13966"/>
    </source>
</evidence>
<evidence type="ECO:0000256" key="1">
    <source>
        <dbReference type="SAM" id="MobiDB-lite"/>
    </source>
</evidence>
<feature type="region of interest" description="Disordered" evidence="1">
    <location>
        <begin position="189"/>
        <end position="209"/>
    </location>
</feature>
<dbReference type="PANTHER" id="PTHR33710:SF77">
    <property type="entry name" value="DNASE I-LIKE SUPERFAMILY PROTEIN"/>
    <property type="match status" value="1"/>
</dbReference>
<dbReference type="InterPro" id="IPR036397">
    <property type="entry name" value="RNaseH_sf"/>
</dbReference>
<protein>
    <submittedName>
        <fullName evidence="4">Uncharacterized protein</fullName>
    </submittedName>
</protein>
<proteinExistence type="predicted"/>
<dbReference type="AlphaFoldDB" id="A0AAD8TJY8"/>
<dbReference type="EMBL" id="JAUUTY010000002">
    <property type="protein sequence ID" value="KAK1683233.1"/>
    <property type="molecule type" value="Genomic_DNA"/>
</dbReference>
<accession>A0AAD8TJY8</accession>
<keyword evidence="5" id="KW-1185">Reference proteome</keyword>
<dbReference type="InterPro" id="IPR026960">
    <property type="entry name" value="RVT-Znf"/>
</dbReference>
<dbReference type="SUPFAM" id="SSF56219">
    <property type="entry name" value="DNase I-like"/>
    <property type="match status" value="1"/>
</dbReference>
<dbReference type="InterPro" id="IPR036691">
    <property type="entry name" value="Endo/exonu/phosph_ase_sf"/>
</dbReference>
<dbReference type="SUPFAM" id="SSF53098">
    <property type="entry name" value="Ribonuclease H-like"/>
    <property type="match status" value="1"/>
</dbReference>